<evidence type="ECO:0000256" key="4">
    <source>
        <dbReference type="ARBA" id="ARBA00023008"/>
    </source>
</evidence>
<dbReference type="GO" id="GO:0016620">
    <property type="term" value="F:oxidoreductase activity, acting on the aldehyde or oxo group of donors, NAD or NADP as acceptor"/>
    <property type="evidence" value="ECO:0007669"/>
    <property type="project" value="InterPro"/>
</dbReference>
<evidence type="ECO:0000256" key="3">
    <source>
        <dbReference type="ARBA" id="ARBA00022982"/>
    </source>
</evidence>
<proteinExistence type="predicted"/>
<keyword evidence="7" id="KW-0732">Signal</keyword>
<feature type="compositionally biased region" description="Low complexity" evidence="6">
    <location>
        <begin position="144"/>
        <end position="183"/>
    </location>
</feature>
<evidence type="ECO:0000256" key="2">
    <source>
        <dbReference type="ARBA" id="ARBA00022723"/>
    </source>
</evidence>
<feature type="region of interest" description="Disordered" evidence="6">
    <location>
        <begin position="118"/>
        <end position="208"/>
    </location>
</feature>
<keyword evidence="5" id="KW-0325">Glycoprotein</keyword>
<dbReference type="FunFam" id="2.60.40.420:FF:000003">
    <property type="entry name" value="Blue copper"/>
    <property type="match status" value="1"/>
</dbReference>
<keyword evidence="2" id="KW-0479">Metal-binding</keyword>
<dbReference type="AlphaFoldDB" id="A0A6N2N0E0"/>
<feature type="compositionally biased region" description="Pro residues" evidence="6">
    <location>
        <begin position="123"/>
        <end position="143"/>
    </location>
</feature>
<feature type="chain" id="PRO_5026779943" description="Phytocyanin domain-containing protein" evidence="7">
    <location>
        <begin position="21"/>
        <end position="437"/>
    </location>
</feature>
<evidence type="ECO:0000313" key="9">
    <source>
        <dbReference type="EMBL" id="VFU55350.1"/>
    </source>
</evidence>
<organism evidence="9">
    <name type="scientific">Salix viminalis</name>
    <name type="common">Common osier</name>
    <name type="synonym">Basket willow</name>
    <dbReference type="NCBI Taxonomy" id="40686"/>
    <lineage>
        <taxon>Eukaryota</taxon>
        <taxon>Viridiplantae</taxon>
        <taxon>Streptophyta</taxon>
        <taxon>Embryophyta</taxon>
        <taxon>Tracheophyta</taxon>
        <taxon>Spermatophyta</taxon>
        <taxon>Magnoliopsida</taxon>
        <taxon>eudicotyledons</taxon>
        <taxon>Gunneridae</taxon>
        <taxon>Pentapetalae</taxon>
        <taxon>rosids</taxon>
        <taxon>fabids</taxon>
        <taxon>Malpighiales</taxon>
        <taxon>Salicaceae</taxon>
        <taxon>Saliceae</taxon>
        <taxon>Salix</taxon>
    </lineage>
</organism>
<feature type="compositionally biased region" description="Low complexity" evidence="6">
    <location>
        <begin position="191"/>
        <end position="202"/>
    </location>
</feature>
<protein>
    <recommendedName>
        <fullName evidence="8">Phytocyanin domain-containing protein</fullName>
    </recommendedName>
</protein>
<dbReference type="InterPro" id="IPR016161">
    <property type="entry name" value="Ald_DH/histidinol_DH"/>
</dbReference>
<name>A0A6N2N0E0_SALVM</name>
<accession>A0A6N2N0E0</accession>
<dbReference type="InterPro" id="IPR003245">
    <property type="entry name" value="Phytocyanin_dom"/>
</dbReference>
<dbReference type="Gene3D" id="3.40.309.10">
    <property type="entry name" value="Aldehyde Dehydrogenase, Chain A, domain 2"/>
    <property type="match status" value="1"/>
</dbReference>
<reference evidence="9" key="1">
    <citation type="submission" date="2019-03" db="EMBL/GenBank/DDBJ databases">
        <authorList>
            <person name="Mank J."/>
            <person name="Almeida P."/>
        </authorList>
    </citation>
    <scope>NUCLEOTIDE SEQUENCE</scope>
    <source>
        <strain evidence="9">78183</strain>
    </source>
</reference>
<dbReference type="EMBL" id="CAADRP010001885">
    <property type="protein sequence ID" value="VFU55350.1"/>
    <property type="molecule type" value="Genomic_DNA"/>
</dbReference>
<dbReference type="SUPFAM" id="SSF49503">
    <property type="entry name" value="Cupredoxins"/>
    <property type="match status" value="1"/>
</dbReference>
<dbReference type="InterPro" id="IPR015590">
    <property type="entry name" value="Aldehyde_DH_dom"/>
</dbReference>
<feature type="compositionally biased region" description="Basic and acidic residues" evidence="6">
    <location>
        <begin position="260"/>
        <end position="270"/>
    </location>
</feature>
<dbReference type="PROSITE" id="PS51485">
    <property type="entry name" value="PHYTOCYANIN"/>
    <property type="match status" value="1"/>
</dbReference>
<evidence type="ECO:0000256" key="7">
    <source>
        <dbReference type="SAM" id="SignalP"/>
    </source>
</evidence>
<feature type="domain" description="Phytocyanin" evidence="8">
    <location>
        <begin position="21"/>
        <end position="120"/>
    </location>
</feature>
<dbReference type="GO" id="GO:0005886">
    <property type="term" value="C:plasma membrane"/>
    <property type="evidence" value="ECO:0007669"/>
    <property type="project" value="TreeGrafter"/>
</dbReference>
<evidence type="ECO:0000256" key="6">
    <source>
        <dbReference type="SAM" id="MobiDB-lite"/>
    </source>
</evidence>
<evidence type="ECO:0000256" key="1">
    <source>
        <dbReference type="ARBA" id="ARBA00022448"/>
    </source>
</evidence>
<dbReference type="PANTHER" id="PTHR33021">
    <property type="entry name" value="BLUE COPPER PROTEIN"/>
    <property type="match status" value="1"/>
</dbReference>
<keyword evidence="3" id="KW-0249">Electron transport</keyword>
<dbReference type="Pfam" id="PF02298">
    <property type="entry name" value="Cu_bind_like"/>
    <property type="match status" value="1"/>
</dbReference>
<evidence type="ECO:0000256" key="5">
    <source>
        <dbReference type="ARBA" id="ARBA00023180"/>
    </source>
</evidence>
<dbReference type="CDD" id="cd04216">
    <property type="entry name" value="Phytocyanin"/>
    <property type="match status" value="1"/>
</dbReference>
<keyword evidence="1" id="KW-0813">Transport</keyword>
<dbReference type="InterPro" id="IPR008972">
    <property type="entry name" value="Cupredoxin"/>
</dbReference>
<dbReference type="GO" id="GO:0046872">
    <property type="term" value="F:metal ion binding"/>
    <property type="evidence" value="ECO:0007669"/>
    <property type="project" value="UniProtKB-KW"/>
</dbReference>
<dbReference type="GO" id="GO:0009055">
    <property type="term" value="F:electron transfer activity"/>
    <property type="evidence" value="ECO:0007669"/>
    <property type="project" value="InterPro"/>
</dbReference>
<dbReference type="InterPro" id="IPR016163">
    <property type="entry name" value="Ald_DH_C"/>
</dbReference>
<gene>
    <name evidence="9" type="ORF">SVIM_LOCUS393160</name>
</gene>
<evidence type="ECO:0000259" key="8">
    <source>
        <dbReference type="PROSITE" id="PS51485"/>
    </source>
</evidence>
<sequence length="437" mass="47325">MVRTFISLAFLAMMLKLAMAANYTVGGPNGGWDAATNLQAWAAANNFLVGDNLIFQYGPSHDVIEVSKAGYDSCQVSSPLQSYSGGTTAITLSSPGKRYFTCATPGHCSGGMKLEIDTLATSTPPPASPLTPPPASPLTPPPASTLFPPASSSPPEVYNLSPSQSPEMTPTMSPSAPTTSPLASPTPSPLTTPSLKTPLSSSARKEGLQSSLTMGISLVIVMRLIEDKFASIDKRFDAIESRRKNSDQTCPPPSEEDEGDSCRRQGERSHREIPGTFYLRPLLKEYAFSPSAQVTELGSGESREVTFQATRVAYSATGTVTLLSGQPKEGVSVEARSVKSPIIVCEDVDLDKAAEWTLFGCFWTNDQICIATSRLLVHESIASKFLDRHLDREALQWFQWEDCVSSCSKWEDFVKVFCRDFGSHGFEDYYEPQGQIS</sequence>
<dbReference type="Pfam" id="PF00171">
    <property type="entry name" value="Aldedh"/>
    <property type="match status" value="1"/>
</dbReference>
<feature type="signal peptide" evidence="7">
    <location>
        <begin position="1"/>
        <end position="20"/>
    </location>
</feature>
<dbReference type="PANTHER" id="PTHR33021:SF492">
    <property type="entry name" value="UCLACYANIN 1"/>
    <property type="match status" value="1"/>
</dbReference>
<dbReference type="Gene3D" id="2.60.40.420">
    <property type="entry name" value="Cupredoxins - blue copper proteins"/>
    <property type="match status" value="1"/>
</dbReference>
<keyword evidence="4" id="KW-0186">Copper</keyword>
<feature type="region of interest" description="Disordered" evidence="6">
    <location>
        <begin position="242"/>
        <end position="270"/>
    </location>
</feature>
<dbReference type="InterPro" id="IPR039391">
    <property type="entry name" value="Phytocyanin-like"/>
</dbReference>
<dbReference type="SUPFAM" id="SSF53720">
    <property type="entry name" value="ALDH-like"/>
    <property type="match status" value="1"/>
</dbReference>